<reference evidence="1 2" key="1">
    <citation type="submission" date="2015-06" db="EMBL/GenBank/DDBJ databases">
        <title>Genome sequence of Mycobacterium kumamotonense strain Roo.</title>
        <authorList>
            <person name="Greninger A.L."/>
            <person name="Cunningham G."/>
            <person name="Miller S."/>
        </authorList>
    </citation>
    <scope>NUCLEOTIDE SEQUENCE [LARGE SCALE GENOMIC DNA]</scope>
    <source>
        <strain evidence="1 2">Roo</strain>
    </source>
</reference>
<accession>A0A1B8S9I1</accession>
<gene>
    <name evidence="1" type="ORF">ACT18_23620</name>
</gene>
<comment type="caution">
    <text evidence="1">The sequence shown here is derived from an EMBL/GenBank/DDBJ whole genome shotgun (WGS) entry which is preliminary data.</text>
</comment>
<sequence>MDIHHLVPGRVARQARRLLHVSERYYVGGYASDQETMSSVAQRRKSVADIFEYLPVLYGDSDISVVGAPQRWAVPQSPIQQVPALRTDDHYLFGGNNSRQGVGYWFDFREEVVITFRPVFSRSLLIS</sequence>
<evidence type="ECO:0000313" key="2">
    <source>
        <dbReference type="Proteomes" id="UP000092668"/>
    </source>
</evidence>
<evidence type="ECO:0000313" key="1">
    <source>
        <dbReference type="EMBL" id="OBY29332.1"/>
    </source>
</evidence>
<name>A0A1B8S9I1_9MYCO</name>
<proteinExistence type="predicted"/>
<protein>
    <submittedName>
        <fullName evidence="1">Uncharacterized protein</fullName>
    </submittedName>
</protein>
<dbReference type="AlphaFoldDB" id="A0A1B8S9I1"/>
<keyword evidence="2" id="KW-1185">Reference proteome</keyword>
<dbReference type="Proteomes" id="UP000092668">
    <property type="component" value="Unassembled WGS sequence"/>
</dbReference>
<organism evidence="1 2">
    <name type="scientific">Mycolicibacter kumamotonensis</name>
    <dbReference type="NCBI Taxonomy" id="354243"/>
    <lineage>
        <taxon>Bacteria</taxon>
        <taxon>Bacillati</taxon>
        <taxon>Actinomycetota</taxon>
        <taxon>Actinomycetes</taxon>
        <taxon>Mycobacteriales</taxon>
        <taxon>Mycobacteriaceae</taxon>
        <taxon>Mycolicibacter</taxon>
    </lineage>
</organism>
<dbReference type="EMBL" id="LFOE01000098">
    <property type="protein sequence ID" value="OBY29332.1"/>
    <property type="molecule type" value="Genomic_DNA"/>
</dbReference>